<dbReference type="GO" id="GO:0043683">
    <property type="term" value="P:type IV pilus assembly"/>
    <property type="evidence" value="ECO:0007669"/>
    <property type="project" value="InterPro"/>
</dbReference>
<dbReference type="SUPFAM" id="SSF54523">
    <property type="entry name" value="Pili subunits"/>
    <property type="match status" value="1"/>
</dbReference>
<evidence type="ECO:0000256" key="2">
    <source>
        <dbReference type="SAM" id="Phobius"/>
    </source>
</evidence>
<dbReference type="AlphaFoldDB" id="A0A8H2PU78"/>
<protein>
    <submittedName>
        <fullName evidence="3">Prepilin-type N-terminal cleavage/methylation domain-containing protein</fullName>
    </submittedName>
</protein>
<keyword evidence="2" id="KW-1133">Transmembrane helix</keyword>
<evidence type="ECO:0000256" key="1">
    <source>
        <dbReference type="ARBA" id="ARBA00022481"/>
    </source>
</evidence>
<dbReference type="GO" id="GO:0015628">
    <property type="term" value="P:protein secretion by the type II secretion system"/>
    <property type="evidence" value="ECO:0007669"/>
    <property type="project" value="InterPro"/>
</dbReference>
<dbReference type="InterPro" id="IPR045584">
    <property type="entry name" value="Pilin-like"/>
</dbReference>
<dbReference type="Gene3D" id="3.30.700.10">
    <property type="entry name" value="Glycoprotein, Type 4 Pilin"/>
    <property type="match status" value="1"/>
</dbReference>
<evidence type="ECO:0000313" key="3">
    <source>
        <dbReference type="EMBL" id="TNX85981.1"/>
    </source>
</evidence>
<evidence type="ECO:0000313" key="4">
    <source>
        <dbReference type="Proteomes" id="UP000314285"/>
    </source>
</evidence>
<comment type="caution">
    <text evidence="3">The sequence shown here is derived from an EMBL/GenBank/DDBJ whole genome shotgun (WGS) entry which is preliminary data.</text>
</comment>
<dbReference type="Pfam" id="PF07963">
    <property type="entry name" value="N_methyl"/>
    <property type="match status" value="1"/>
</dbReference>
<keyword evidence="1" id="KW-0488">Methylation</keyword>
<dbReference type="Proteomes" id="UP000314285">
    <property type="component" value="Unassembled WGS sequence"/>
</dbReference>
<proteinExistence type="predicted"/>
<gene>
    <name evidence="3" type="ORF">FHY67_14690</name>
</gene>
<sequence length="158" mass="17087">MLVMPIVGLVVMKVGKYNGFTLIEVMIVVAIIGILAAIAYPSYSQYIIRTKRTDAQSEMLQVAQRMQTYRAANNTFAGATINTVYGSSVIPKQGTALYNLTFSPSPTTANEWTLIATPISSTSQANDGVICLNHQGQKFWVKGASACALSNTSNWDGR</sequence>
<dbReference type="EMBL" id="VFBM01000021">
    <property type="protein sequence ID" value="TNX85981.1"/>
    <property type="molecule type" value="Genomic_DNA"/>
</dbReference>
<dbReference type="PANTHER" id="PTHR30093">
    <property type="entry name" value="GENERAL SECRETION PATHWAY PROTEIN G"/>
    <property type="match status" value="1"/>
</dbReference>
<name>A0A8H2PU78_ACIRA</name>
<accession>A0A8H2PU78</accession>
<organism evidence="3 4">
    <name type="scientific">Acinetobacter radioresistens</name>
    <dbReference type="NCBI Taxonomy" id="40216"/>
    <lineage>
        <taxon>Bacteria</taxon>
        <taxon>Pseudomonadati</taxon>
        <taxon>Pseudomonadota</taxon>
        <taxon>Gammaproteobacteria</taxon>
        <taxon>Moraxellales</taxon>
        <taxon>Moraxellaceae</taxon>
        <taxon>Acinetobacter</taxon>
    </lineage>
</organism>
<dbReference type="InterPro" id="IPR012902">
    <property type="entry name" value="N_methyl_site"/>
</dbReference>
<dbReference type="Pfam" id="PF16732">
    <property type="entry name" value="ComP_DUS"/>
    <property type="match status" value="1"/>
</dbReference>
<feature type="transmembrane region" description="Helical" evidence="2">
    <location>
        <begin position="20"/>
        <end position="43"/>
    </location>
</feature>
<dbReference type="PRINTS" id="PR00813">
    <property type="entry name" value="BCTERIALGSPG"/>
</dbReference>
<dbReference type="InterPro" id="IPR000983">
    <property type="entry name" value="Bac_GSPG_pilin"/>
</dbReference>
<reference evidence="3 4" key="1">
    <citation type="submission" date="2019-06" db="EMBL/GenBank/DDBJ databases">
        <title>Genome of Acinetobacter radioresistens APH1, a phenol degrading strain.</title>
        <authorList>
            <person name="Liu Y."/>
        </authorList>
    </citation>
    <scope>NUCLEOTIDE SEQUENCE [LARGE SCALE GENOMIC DNA]</scope>
    <source>
        <strain evidence="3 4">APH1</strain>
    </source>
</reference>
<keyword evidence="2" id="KW-0472">Membrane</keyword>
<dbReference type="InterPro" id="IPR031982">
    <property type="entry name" value="PilE-like"/>
</dbReference>
<dbReference type="PANTHER" id="PTHR30093:SF47">
    <property type="entry name" value="TYPE IV PILUS NON-CORE MINOR PILIN PILE"/>
    <property type="match status" value="1"/>
</dbReference>
<dbReference type="GO" id="GO:0015627">
    <property type="term" value="C:type II protein secretion system complex"/>
    <property type="evidence" value="ECO:0007669"/>
    <property type="project" value="InterPro"/>
</dbReference>
<keyword evidence="2" id="KW-0812">Transmembrane</keyword>
<dbReference type="NCBIfam" id="TIGR02532">
    <property type="entry name" value="IV_pilin_GFxxxE"/>
    <property type="match status" value="1"/>
</dbReference>